<feature type="domain" description="Post-SET" evidence="4">
    <location>
        <begin position="125"/>
        <end position="141"/>
    </location>
</feature>
<feature type="domain" description="SET" evidence="3">
    <location>
        <begin position="12"/>
        <end position="117"/>
    </location>
</feature>
<protein>
    <submittedName>
        <fullName evidence="5">SET domain-containing protein-lysine N-methyltransferase</fullName>
    </submittedName>
</protein>
<dbReference type="Proteomes" id="UP001207654">
    <property type="component" value="Unassembled WGS sequence"/>
</dbReference>
<dbReference type="PROSITE" id="PS50868">
    <property type="entry name" value="POST_SET"/>
    <property type="match status" value="1"/>
</dbReference>
<dbReference type="PROSITE" id="PS50280">
    <property type="entry name" value="SET"/>
    <property type="match status" value="1"/>
</dbReference>
<organism evidence="5 6">
    <name type="scientific">Archangium lansingense</name>
    <dbReference type="NCBI Taxonomy" id="2995310"/>
    <lineage>
        <taxon>Bacteria</taxon>
        <taxon>Pseudomonadati</taxon>
        <taxon>Myxococcota</taxon>
        <taxon>Myxococcia</taxon>
        <taxon>Myxococcales</taxon>
        <taxon>Cystobacterineae</taxon>
        <taxon>Archangiaceae</taxon>
        <taxon>Archangium</taxon>
    </lineage>
</organism>
<name>A0ABT3ZVY2_9BACT</name>
<evidence type="ECO:0000256" key="1">
    <source>
        <dbReference type="ARBA" id="ARBA00022679"/>
    </source>
</evidence>
<dbReference type="InterPro" id="IPR046341">
    <property type="entry name" value="SET_dom_sf"/>
</dbReference>
<gene>
    <name evidence="5" type="ORF">OV287_03600</name>
</gene>
<evidence type="ECO:0000313" key="5">
    <source>
        <dbReference type="EMBL" id="MCY1073559.1"/>
    </source>
</evidence>
<dbReference type="RefSeq" id="WP_267532560.1">
    <property type="nucleotide sequence ID" value="NZ_JAPNKA010000001.1"/>
</dbReference>
<comment type="caution">
    <text evidence="5">The sequence shown here is derived from an EMBL/GenBank/DDBJ whole genome shotgun (WGS) entry which is preliminary data.</text>
</comment>
<keyword evidence="6" id="KW-1185">Reference proteome</keyword>
<dbReference type="Gene3D" id="2.170.270.10">
    <property type="entry name" value="SET domain"/>
    <property type="match status" value="1"/>
</dbReference>
<dbReference type="SUPFAM" id="SSF82199">
    <property type="entry name" value="SET domain"/>
    <property type="match status" value="1"/>
</dbReference>
<proteinExistence type="predicted"/>
<evidence type="ECO:0000256" key="2">
    <source>
        <dbReference type="ARBA" id="ARBA00022691"/>
    </source>
</evidence>
<dbReference type="EMBL" id="JAPNKA010000001">
    <property type="protein sequence ID" value="MCY1073559.1"/>
    <property type="molecule type" value="Genomic_DNA"/>
</dbReference>
<evidence type="ECO:0000313" key="6">
    <source>
        <dbReference type="Proteomes" id="UP001207654"/>
    </source>
</evidence>
<keyword evidence="1" id="KW-0808">Transferase</keyword>
<dbReference type="InterPro" id="IPR003616">
    <property type="entry name" value="Post-SET_dom"/>
</dbReference>
<keyword evidence="2" id="KW-0949">S-adenosyl-L-methionine</keyword>
<dbReference type="InterPro" id="IPR001214">
    <property type="entry name" value="SET_dom"/>
</dbReference>
<evidence type="ECO:0000259" key="3">
    <source>
        <dbReference type="PROSITE" id="PS50280"/>
    </source>
</evidence>
<dbReference type="Pfam" id="PF00856">
    <property type="entry name" value="SET"/>
    <property type="match status" value="1"/>
</dbReference>
<evidence type="ECO:0000259" key="4">
    <source>
        <dbReference type="PROSITE" id="PS50868"/>
    </source>
</evidence>
<reference evidence="5 6" key="1">
    <citation type="submission" date="2022-11" db="EMBL/GenBank/DDBJ databases">
        <title>Minimal conservation of predation-associated metabolite biosynthetic gene clusters underscores biosynthetic potential of Myxococcota including descriptions for ten novel species: Archangium lansinium sp. nov., Myxococcus landrumus sp. nov., Nannocystis bai.</title>
        <authorList>
            <person name="Ahearne A."/>
            <person name="Stevens C."/>
            <person name="Phillips K."/>
        </authorList>
    </citation>
    <scope>NUCLEOTIDE SEQUENCE [LARGE SCALE GENOMIC DNA]</scope>
    <source>
        <strain evidence="5 6">MIWBW</strain>
    </source>
</reference>
<sequence>MKEYLKASWIDARLEARSSPIHGRGIFVTAPIAEGETLIIWGGTLFRQENIDAGEALQHSYAAISEELFLGHTAEHGASVDDYINHSCDPAVWMLDEVTLAARRALAPGDELTVDYAMYLDSDWERRPCHCGTRLCRKWIDSEDWRRPELFERYRYHFSPFINERLRKLRSAA</sequence>
<accession>A0ABT3ZVY2</accession>